<sequence length="1170" mass="123933">MKTLTLCESVFRAQSQPFNSKPLNSRRSSPSLRLLRKESKHSSRNWRFCLSRYSRLLSQYVKKDKELLGCSGKSVLASLHAIVSVHDDNDQETSKSISIDHDCSHLDKLPAEISTMDEPSTFGNQDAVPGSEAYHEVLKLGLLFGLFTFQGPQHAMASSDFASGILSIPFIGDLGDISTGFASAFLLIFFSELGDKTFFIAALLAARNSGLVVFIGTFGALAAMTIVSVILGRTFHYVDEILPFRFAGTDLPIDDIAAVCLLVYFGVSTLLEASSSDGLKAAEEQKEAELAVSDFSGDGAGILSAANTVISTFALVFVAEWGDKSFFSTIALAAASSPLGVVGGALAGHAVATLLAVVGGSLLGTFFSEKVIAYVGGVLFLVFAVGSGPKKSKQNKKKNPGLNRRRTTDGDEPLPIADDDVTHDAQCRSPHSHASGARPDHASVPSATRRDPTRLNNRPPHPLNLRHLLNLRPLFLFAHLSPVFLPAEKTLPSKRRRQEEEEKGKPCLLGNGYHLAVVTDYMGSNQYMINIIFSLNDIENLNKVVRVEPDSCMDTTLRLDSPGASGVYHVSTKGTKRKWSAVDRAMGLEDGSSLVLGLGRSTSSSDSKGSSATVCTIYSTKEADEESSMDLGLNFDLHLGNEKILNPKKPAVAAVKALELEPEFDLQLSLSTGPSESEVTSVTPNHCQNNLEATISKMPVDDEGLTSSRQKLGCIVPPLQTAEASFVPGRIGSKAILSPAGPVLSSTVVSTPKSSVTCTSGLTQQQQQQQQKQRSSNAKICQFKGCGKGARGASGLCIAHGGGRRCQKAGCHKGAEGRTVYCKAHGGGRRCQYLGCTKSAEGRTDCCIAHGGGRRCSHDGCARAARGKSGLCIRHGGGKRCQKENCTKSAEGFSGLCISHGGGRRCQFPACSKGAQGSTMFCKAHGGGKRCTILGCTKGAEGSTPFCKGHGGGKRCSFQGGGVCPKSVHGGTQFCVAHGGGKRCAVPDCTKSARGRTDFCVRHGGGKRCRYVGCGKSAQGSTDFCKAHGGGKRCSWGHPGSEFECQGPCDRFARGKTGLCAAHSALVQDHRVHGGGTIDLTVQDPKPVKSFENMNVDMLKMANGIDNCFDPKMQPVPAQVHLPPKVVSLPEGRVHGGSLLMALLVRGSGNQEEGATSDQGGYHMVAHSGM</sequence>
<organism evidence="1 2">
    <name type="scientific">Persea americana</name>
    <name type="common">Avocado</name>
    <dbReference type="NCBI Taxonomy" id="3435"/>
    <lineage>
        <taxon>Eukaryota</taxon>
        <taxon>Viridiplantae</taxon>
        <taxon>Streptophyta</taxon>
        <taxon>Embryophyta</taxon>
        <taxon>Tracheophyta</taxon>
        <taxon>Spermatophyta</taxon>
        <taxon>Magnoliopsida</taxon>
        <taxon>Magnoliidae</taxon>
        <taxon>Laurales</taxon>
        <taxon>Lauraceae</taxon>
        <taxon>Persea</taxon>
    </lineage>
</organism>
<name>A0ACC2MVK5_PERAE</name>
<protein>
    <submittedName>
        <fullName evidence="1">Uncharacterized protein</fullName>
    </submittedName>
</protein>
<accession>A0ACC2MVK5</accession>
<gene>
    <name evidence="1" type="ORF">MRB53_002514</name>
</gene>
<dbReference type="Proteomes" id="UP001234297">
    <property type="component" value="Chromosome 1"/>
</dbReference>
<proteinExistence type="predicted"/>
<comment type="caution">
    <text evidence="1">The sequence shown here is derived from an EMBL/GenBank/DDBJ whole genome shotgun (WGS) entry which is preliminary data.</text>
</comment>
<evidence type="ECO:0000313" key="2">
    <source>
        <dbReference type="Proteomes" id="UP001234297"/>
    </source>
</evidence>
<dbReference type="EMBL" id="CM056809">
    <property type="protein sequence ID" value="KAJ8649491.1"/>
    <property type="molecule type" value="Genomic_DNA"/>
</dbReference>
<evidence type="ECO:0000313" key="1">
    <source>
        <dbReference type="EMBL" id="KAJ8649491.1"/>
    </source>
</evidence>
<reference evidence="1 2" key="1">
    <citation type="journal article" date="2022" name="Hortic Res">
        <title>A haplotype resolved chromosomal level avocado genome allows analysis of novel avocado genes.</title>
        <authorList>
            <person name="Nath O."/>
            <person name="Fletcher S.J."/>
            <person name="Hayward A."/>
            <person name="Shaw L.M."/>
            <person name="Masouleh A.K."/>
            <person name="Furtado A."/>
            <person name="Henry R.J."/>
            <person name="Mitter N."/>
        </authorList>
    </citation>
    <scope>NUCLEOTIDE SEQUENCE [LARGE SCALE GENOMIC DNA]</scope>
    <source>
        <strain evidence="2">cv. Hass</strain>
    </source>
</reference>
<keyword evidence="2" id="KW-1185">Reference proteome</keyword>